<gene>
    <name evidence="3" type="ORF">NC653_013600</name>
</gene>
<evidence type="ECO:0000313" key="3">
    <source>
        <dbReference type="EMBL" id="KAJ6997075.1"/>
    </source>
</evidence>
<organism evidence="3 4">
    <name type="scientific">Populus alba x Populus x berolinensis</name>
    <dbReference type="NCBI Taxonomy" id="444605"/>
    <lineage>
        <taxon>Eukaryota</taxon>
        <taxon>Viridiplantae</taxon>
        <taxon>Streptophyta</taxon>
        <taxon>Embryophyta</taxon>
        <taxon>Tracheophyta</taxon>
        <taxon>Spermatophyta</taxon>
        <taxon>Magnoliopsida</taxon>
        <taxon>eudicotyledons</taxon>
        <taxon>Gunneridae</taxon>
        <taxon>Pentapetalae</taxon>
        <taxon>rosids</taxon>
        <taxon>fabids</taxon>
        <taxon>Malpighiales</taxon>
        <taxon>Salicaceae</taxon>
        <taxon>Saliceae</taxon>
        <taxon>Populus</taxon>
    </lineage>
</organism>
<protein>
    <recommendedName>
        <fullName evidence="5">Chalcone-flavanone isomerase family protein</fullName>
    </recommendedName>
</protein>
<reference evidence="3" key="1">
    <citation type="journal article" date="2023" name="Mol. Ecol. Resour.">
        <title>Chromosome-level genome assembly of a triploid poplar Populus alba 'Berolinensis'.</title>
        <authorList>
            <person name="Chen S."/>
            <person name="Yu Y."/>
            <person name="Wang X."/>
            <person name="Wang S."/>
            <person name="Zhang T."/>
            <person name="Zhou Y."/>
            <person name="He R."/>
            <person name="Meng N."/>
            <person name="Wang Y."/>
            <person name="Liu W."/>
            <person name="Liu Z."/>
            <person name="Liu J."/>
            <person name="Guo Q."/>
            <person name="Huang H."/>
            <person name="Sederoff R.R."/>
            <person name="Wang G."/>
            <person name="Qu G."/>
            <person name="Chen S."/>
        </authorList>
    </citation>
    <scope>NUCLEOTIDE SEQUENCE</scope>
    <source>
        <strain evidence="3">SC-2020</strain>
    </source>
</reference>
<feature type="region of interest" description="Disordered" evidence="1">
    <location>
        <begin position="406"/>
        <end position="433"/>
    </location>
</feature>
<keyword evidence="4" id="KW-1185">Reference proteome</keyword>
<feature type="transmembrane region" description="Helical" evidence="2">
    <location>
        <begin position="30"/>
        <end position="51"/>
    </location>
</feature>
<keyword evidence="2" id="KW-0812">Transmembrane</keyword>
<evidence type="ECO:0000256" key="2">
    <source>
        <dbReference type="SAM" id="Phobius"/>
    </source>
</evidence>
<evidence type="ECO:0000256" key="1">
    <source>
        <dbReference type="SAM" id="MobiDB-lite"/>
    </source>
</evidence>
<accession>A0AAD6QUU6</accession>
<sequence length="433" mass="48205">MCESVCLCLGSNGQILSLYKPYLLCQKHPLLCIFLLSILLSCFVFFSHSLLSDSFSYSVLELISMETPSSTKRVTRSQTLAALNTNNNIPLSRKIEDSSDKGVTKSRRKNAKQQLQDRSALIDITNDSPIVGIAMGILETPSSALAKQKNSRAKNNIPNTPGSGEALLRGQVKTLLQKVEEEAELSKLSLESRPFLHLQGFVNSPMGLLAPTPANTPQVPNLSGDDIVLASVTPLPVIEEKLKICQGVSEIFDVKKQESLESQKSLTRSLMLDFSEKSESPDSSDCSSALTYQEDNCEVITSERKDKSLADDDNASIWSIQVNASTHDEDEEEVIEEEEEEEYYYYRDEYEEAEEEEEEADVGGLLDELCEGISQISVKEKAMAKHTRFVYNSDDEIVEEVVDCGDEDSDNDLRLKGLPTPKGKHIRFHTEEE</sequence>
<dbReference type="PANTHER" id="PTHR47512:SF3">
    <property type="entry name" value="CHALCONE-FLAVONONE ISOMERASE FAMILY PROTEIN"/>
    <property type="match status" value="1"/>
</dbReference>
<dbReference type="AlphaFoldDB" id="A0AAD6QUU6"/>
<keyword evidence="2" id="KW-0472">Membrane</keyword>
<evidence type="ECO:0000313" key="4">
    <source>
        <dbReference type="Proteomes" id="UP001164929"/>
    </source>
</evidence>
<dbReference type="Proteomes" id="UP001164929">
    <property type="component" value="Chromosome 5"/>
</dbReference>
<name>A0AAD6QUU6_9ROSI</name>
<proteinExistence type="predicted"/>
<dbReference type="EMBL" id="JAQIZT010000005">
    <property type="protein sequence ID" value="KAJ6997075.1"/>
    <property type="molecule type" value="Genomic_DNA"/>
</dbReference>
<dbReference type="PANTHER" id="PTHR47512">
    <property type="entry name" value="EXPRESSED PROTEIN"/>
    <property type="match status" value="1"/>
</dbReference>
<comment type="caution">
    <text evidence="3">The sequence shown here is derived from an EMBL/GenBank/DDBJ whole genome shotgun (WGS) entry which is preliminary data.</text>
</comment>
<keyword evidence="2" id="KW-1133">Transmembrane helix</keyword>
<evidence type="ECO:0008006" key="5">
    <source>
        <dbReference type="Google" id="ProtNLM"/>
    </source>
</evidence>